<keyword evidence="1" id="KW-0472">Membrane</keyword>
<dbReference type="InterPro" id="IPR011852">
    <property type="entry name" value="TRAP_TAXI"/>
</dbReference>
<keyword evidence="1" id="KW-0812">Transmembrane</keyword>
<feature type="transmembrane region" description="Helical" evidence="1">
    <location>
        <begin position="327"/>
        <end position="350"/>
    </location>
</feature>
<proteinExistence type="predicted"/>
<evidence type="ECO:0000256" key="1">
    <source>
        <dbReference type="SAM" id="Phobius"/>
    </source>
</evidence>
<keyword evidence="1" id="KW-1133">Transmembrane helix</keyword>
<dbReference type="PANTHER" id="PTHR42941:SF1">
    <property type="entry name" value="SLL1037 PROTEIN"/>
    <property type="match status" value="1"/>
</dbReference>
<evidence type="ECO:0000313" key="2">
    <source>
        <dbReference type="EMBL" id="CAA6821415.1"/>
    </source>
</evidence>
<name>A0A6S6TQ48_9BACT</name>
<reference evidence="2" key="1">
    <citation type="submission" date="2020-01" db="EMBL/GenBank/DDBJ databases">
        <authorList>
            <person name="Meier V. D."/>
            <person name="Meier V D."/>
        </authorList>
    </citation>
    <scope>NUCLEOTIDE SEQUENCE</scope>
    <source>
        <strain evidence="2">HLG_WM_MAG_02</strain>
    </source>
</reference>
<dbReference type="AlphaFoldDB" id="A0A6S6TQ48"/>
<gene>
    <name evidence="2" type="ORF">HELGO_WM19718</name>
</gene>
<dbReference type="Pfam" id="PF16868">
    <property type="entry name" value="NMT1_3"/>
    <property type="match status" value="1"/>
</dbReference>
<sequence length="432" mass="50180">MKTLKLLLIFIILVLLPILYVALDSNDHKKEIRIAIGSKVDAYTEYAQEYAKEFQKEGISLKLIETKGSVEAQEKLLKGEVDFAFVQGGTEEEGILALANIMLEPIWIFYKGQKISDLKSLKGKRIAICEKGSGIYPVTRELLALVGITGFNSRFEHLPSSQAYEALKNNEIDAMFYIASADAPFLKRLMIMENVHLMHFDASESYKQFFVKEDKHFETVTLYENAFDMKRHIPKRHYKLLAKNTLLATYTASDEMVRLMLKIANSVHRKVGVFHKENQFPNELSLKVKQHQASKLYFREKTNYYENNFSFWIAQSLNKLHDYTLRFIFPLVALFAFFIEVVIPAMNLYGQRKINHWYDKVNQIDNRIATIDLQHAKERREKLKKILAEIRGTDDIAAKHMADFYTLQNQIVNILDALEKRIKTLHQGHKTF</sequence>
<dbReference type="Gene3D" id="3.40.190.10">
    <property type="entry name" value="Periplasmic binding protein-like II"/>
    <property type="match status" value="2"/>
</dbReference>
<protein>
    <submittedName>
        <fullName evidence="2">Immunogenic protein</fullName>
    </submittedName>
</protein>
<dbReference type="PANTHER" id="PTHR42941">
    <property type="entry name" value="SLL1037 PROTEIN"/>
    <property type="match status" value="1"/>
</dbReference>
<dbReference type="EMBL" id="CACVAZ010000141">
    <property type="protein sequence ID" value="CAA6821415.1"/>
    <property type="molecule type" value="Genomic_DNA"/>
</dbReference>
<organism evidence="2">
    <name type="scientific">uncultured Sulfurovum sp</name>
    <dbReference type="NCBI Taxonomy" id="269237"/>
    <lineage>
        <taxon>Bacteria</taxon>
        <taxon>Pseudomonadati</taxon>
        <taxon>Campylobacterota</taxon>
        <taxon>Epsilonproteobacteria</taxon>
        <taxon>Campylobacterales</taxon>
        <taxon>Sulfurovaceae</taxon>
        <taxon>Sulfurovum</taxon>
        <taxon>environmental samples</taxon>
    </lineage>
</organism>
<dbReference type="SUPFAM" id="SSF53850">
    <property type="entry name" value="Periplasmic binding protein-like II"/>
    <property type="match status" value="1"/>
</dbReference>
<accession>A0A6S6TQ48</accession>